<reference evidence="3" key="1">
    <citation type="submission" date="2015-02" db="EMBL/GenBank/DDBJ databases">
        <title>Draft Genome of Frankia sp. CpI1-S.</title>
        <authorList>
            <person name="Oshone R.T."/>
            <person name="Ngom M."/>
            <person name="Ghodhbane-Gtari F."/>
            <person name="Gtari M."/>
            <person name="Morris K."/>
            <person name="Thomas K."/>
            <person name="Sen A."/>
            <person name="Tisa L.S."/>
        </authorList>
    </citation>
    <scope>NUCLEOTIDE SEQUENCE [LARGE SCALE GENOMIC DNA]</scope>
    <source>
        <strain evidence="3">CpI1-S</strain>
    </source>
</reference>
<organism evidence="2 3">
    <name type="scientific">Frankia torreyi</name>
    <dbReference type="NCBI Taxonomy" id="1856"/>
    <lineage>
        <taxon>Bacteria</taxon>
        <taxon>Bacillati</taxon>
        <taxon>Actinomycetota</taxon>
        <taxon>Actinomycetes</taxon>
        <taxon>Frankiales</taxon>
        <taxon>Frankiaceae</taxon>
        <taxon>Frankia</taxon>
    </lineage>
</organism>
<dbReference type="AlphaFoldDB" id="A0A0D8BHS9"/>
<feature type="compositionally biased region" description="Basic and acidic residues" evidence="1">
    <location>
        <begin position="1"/>
        <end position="17"/>
    </location>
</feature>
<sequence length="257" mass="27978">MGVHDGEMTVPDADGKKGPGRPHNHFHTVQPTPWFSLVTGVTVGRMPSAGLAWQTLSDPGALALVDADSGRAAALARPHPADLPMVQIVDIERLAWGWLAPASRPQSERHLSEQVAADPLNTMRGLCWLMAMWVVAVHLRTGRQPTVLVAELRVPGIWQGPETPASTAVWEDLEDRIRLGILAALTSDADADTRFVETLRHPAGIAPVLLGYALRMLTDLHRQMLDHGIDPREMAGTLALYTVDPQDRATACFRPLT</sequence>
<evidence type="ECO:0000313" key="2">
    <source>
        <dbReference type="EMBL" id="KJE23544.1"/>
    </source>
</evidence>
<protein>
    <submittedName>
        <fullName evidence="2">Uncharacterized protein</fullName>
    </submittedName>
</protein>
<keyword evidence="3" id="KW-1185">Reference proteome</keyword>
<accession>A0A0D8BHS9</accession>
<evidence type="ECO:0000313" key="3">
    <source>
        <dbReference type="Proteomes" id="UP000032545"/>
    </source>
</evidence>
<comment type="caution">
    <text evidence="2">The sequence shown here is derived from an EMBL/GenBank/DDBJ whole genome shotgun (WGS) entry which is preliminary data.</text>
</comment>
<dbReference type="Proteomes" id="UP000032545">
    <property type="component" value="Unassembled WGS sequence"/>
</dbReference>
<feature type="region of interest" description="Disordered" evidence="1">
    <location>
        <begin position="1"/>
        <end position="28"/>
    </location>
</feature>
<dbReference type="EMBL" id="JYFN01000012">
    <property type="protein sequence ID" value="KJE23544.1"/>
    <property type="molecule type" value="Genomic_DNA"/>
</dbReference>
<dbReference type="PATRIC" id="fig|1502723.3.peg.860"/>
<proteinExistence type="predicted"/>
<gene>
    <name evidence="2" type="ORF">FF36_01993</name>
</gene>
<reference evidence="2 3" key="2">
    <citation type="journal article" date="2016" name="Genome Announc.">
        <title>Permanent Draft Genome Sequences for Two Variants of Frankia sp. Strain CpI1, the First Frankia Strain Isolated from Root Nodules of Comptonia peregrina.</title>
        <authorList>
            <person name="Oshone R."/>
            <person name="Hurst S.G.IV."/>
            <person name="Abebe-Akele F."/>
            <person name="Simpson S."/>
            <person name="Morris K."/>
            <person name="Thomas W.K."/>
            <person name="Tisa L.S."/>
        </authorList>
    </citation>
    <scope>NUCLEOTIDE SEQUENCE [LARGE SCALE GENOMIC DNA]</scope>
    <source>
        <strain evidence="3">CpI1-S</strain>
    </source>
</reference>
<evidence type="ECO:0000256" key="1">
    <source>
        <dbReference type="SAM" id="MobiDB-lite"/>
    </source>
</evidence>
<name>A0A0D8BHS9_9ACTN</name>